<dbReference type="InterPro" id="IPR001763">
    <property type="entry name" value="Rhodanese-like_dom"/>
</dbReference>
<sequence>MKVNIPAASVILFGFILSCTSKQNKDIDNNQLLGSGFGINGVTLVVKSLDSARNYYATVLGFAMPKAENFEPGLYRGTLSTLVNFPDQSYLELLAVNDTGKVAVKDSFITSLRKNNQGARLYSISTSSTDTTFRWLKSKELATDSIMSGRTAKKKPKGWSFDDGGAQWRSVEFDTINPPPYLPNFTEYVGYPYTDLKEDWSPAGWRKYYDSNPNGVVGITSLLIVVEALEPARKKFKKIGFRELEASDTLARFKVAHKQELQLTAPKSSGDAYSRFLKKRGPGVYAMRFEVKNLKDTRDFLKKKLPAKAMLADMANKRLTVFKEHAYGVQLDFIQESKEQAALAKIYDFKEDTKLNSASLNHASRIYAKYCALCHGKDREGYTADNAPSLRSHALMATTLKPKSSYNYLEHTISYGRPGTAMAPYGKSQGGPLSYDEIELLLKWLHEKSGVKKPIEMSANPVSGNVVLGKGLYVKHCASCHGAEGEGLNAPALGNPMLLATASDEFLRYTITEGRNNTPMPAFKDNLSKVEINALTAFLRSRASGWNAPEAVTIKEPLPKDYVLNPTRKAPKFALRENLYVSAVQVRKALQENARIVILDARSKAAWHQTHIPGAVPVPYYEEPDKFIKDIPNDSTMIVVYCACPHAASSKVVNTLRRFGYKHTAILDEGILVWAQRGYPVEFGQDSKKKK</sequence>
<dbReference type="RefSeq" id="WP_131957145.1">
    <property type="nucleotide sequence ID" value="NZ_SMFL01000002.1"/>
</dbReference>
<dbReference type="Gene3D" id="3.40.250.10">
    <property type="entry name" value="Rhodanese-like domain"/>
    <property type="match status" value="1"/>
</dbReference>
<evidence type="ECO:0000313" key="7">
    <source>
        <dbReference type="EMBL" id="TDE17329.1"/>
    </source>
</evidence>
<keyword evidence="8" id="KW-1185">Reference proteome</keyword>
<evidence type="ECO:0000259" key="6">
    <source>
        <dbReference type="PROSITE" id="PS51007"/>
    </source>
</evidence>
<evidence type="ECO:0000256" key="4">
    <source>
        <dbReference type="PROSITE-ProRule" id="PRU00433"/>
    </source>
</evidence>
<dbReference type="AlphaFoldDB" id="A0A4R5DSK0"/>
<keyword evidence="2 4" id="KW-0479">Metal-binding</keyword>
<dbReference type="PROSITE" id="PS50206">
    <property type="entry name" value="RHODANESE_3"/>
    <property type="match status" value="1"/>
</dbReference>
<dbReference type="PROSITE" id="PS51007">
    <property type="entry name" value="CYTC"/>
    <property type="match status" value="2"/>
</dbReference>
<dbReference type="Proteomes" id="UP000294850">
    <property type="component" value="Unassembled WGS sequence"/>
</dbReference>
<protein>
    <submittedName>
        <fullName evidence="7">C-type cytochrome</fullName>
    </submittedName>
</protein>
<feature type="domain" description="Cytochrome c" evidence="6">
    <location>
        <begin position="464"/>
        <end position="543"/>
    </location>
</feature>
<dbReference type="Gene3D" id="3.10.180.10">
    <property type="entry name" value="2,3-Dihydroxybiphenyl 1,2-Dioxygenase, domain 1"/>
    <property type="match status" value="2"/>
</dbReference>
<feature type="domain" description="Rhodanese" evidence="5">
    <location>
        <begin position="592"/>
        <end position="683"/>
    </location>
</feature>
<dbReference type="GO" id="GO:0020037">
    <property type="term" value="F:heme binding"/>
    <property type="evidence" value="ECO:0007669"/>
    <property type="project" value="InterPro"/>
</dbReference>
<feature type="domain" description="Cytochrome c" evidence="6">
    <location>
        <begin position="358"/>
        <end position="449"/>
    </location>
</feature>
<accession>A0A4R5DSK0</accession>
<dbReference type="SMART" id="SM00450">
    <property type="entry name" value="RHOD"/>
    <property type="match status" value="1"/>
</dbReference>
<name>A0A4R5DSK0_9BACT</name>
<dbReference type="SUPFAM" id="SSF52821">
    <property type="entry name" value="Rhodanese/Cell cycle control phosphatase"/>
    <property type="match status" value="1"/>
</dbReference>
<evidence type="ECO:0000313" key="8">
    <source>
        <dbReference type="Proteomes" id="UP000294850"/>
    </source>
</evidence>
<dbReference type="Pfam" id="PF00581">
    <property type="entry name" value="Rhodanese"/>
    <property type="match status" value="1"/>
</dbReference>
<gene>
    <name evidence="7" type="ORF">E0F88_05420</name>
</gene>
<dbReference type="SUPFAM" id="SSF46626">
    <property type="entry name" value="Cytochrome c"/>
    <property type="match status" value="2"/>
</dbReference>
<comment type="caution">
    <text evidence="7">The sequence shown here is derived from an EMBL/GenBank/DDBJ whole genome shotgun (WGS) entry which is preliminary data.</text>
</comment>
<evidence type="ECO:0000256" key="3">
    <source>
        <dbReference type="ARBA" id="ARBA00023004"/>
    </source>
</evidence>
<dbReference type="InterPro" id="IPR036873">
    <property type="entry name" value="Rhodanese-like_dom_sf"/>
</dbReference>
<dbReference type="Pfam" id="PF13468">
    <property type="entry name" value="Glyoxalase_3"/>
    <property type="match status" value="1"/>
</dbReference>
<evidence type="ECO:0000256" key="1">
    <source>
        <dbReference type="ARBA" id="ARBA00022617"/>
    </source>
</evidence>
<dbReference type="SUPFAM" id="SSF54593">
    <property type="entry name" value="Glyoxalase/Bleomycin resistance protein/Dihydroxybiphenyl dioxygenase"/>
    <property type="match status" value="2"/>
</dbReference>
<reference evidence="7 8" key="1">
    <citation type="submission" date="2019-03" db="EMBL/GenBank/DDBJ databases">
        <title>Dyadobacter AR-3-6 sp. nov., isolated from arctic soil.</title>
        <authorList>
            <person name="Chaudhary D.K."/>
        </authorList>
    </citation>
    <scope>NUCLEOTIDE SEQUENCE [LARGE SCALE GENOMIC DNA]</scope>
    <source>
        <strain evidence="7 8">AR-3-6</strain>
    </source>
</reference>
<evidence type="ECO:0000259" key="5">
    <source>
        <dbReference type="PROSITE" id="PS50206"/>
    </source>
</evidence>
<evidence type="ECO:0000256" key="2">
    <source>
        <dbReference type="ARBA" id="ARBA00022723"/>
    </source>
</evidence>
<proteinExistence type="predicted"/>
<organism evidence="7 8">
    <name type="scientific">Dyadobacter psychrotolerans</name>
    <dbReference type="NCBI Taxonomy" id="2541721"/>
    <lineage>
        <taxon>Bacteria</taxon>
        <taxon>Pseudomonadati</taxon>
        <taxon>Bacteroidota</taxon>
        <taxon>Cytophagia</taxon>
        <taxon>Cytophagales</taxon>
        <taxon>Spirosomataceae</taxon>
        <taxon>Dyadobacter</taxon>
    </lineage>
</organism>
<keyword evidence="1 4" id="KW-0349">Heme</keyword>
<dbReference type="PANTHER" id="PTHR33751">
    <property type="entry name" value="CBB3-TYPE CYTOCHROME C OXIDASE SUBUNIT FIXP"/>
    <property type="match status" value="1"/>
</dbReference>
<dbReference type="OrthoDB" id="9779283at2"/>
<dbReference type="Gene3D" id="1.10.760.10">
    <property type="entry name" value="Cytochrome c-like domain"/>
    <property type="match status" value="2"/>
</dbReference>
<dbReference type="InterPro" id="IPR036909">
    <property type="entry name" value="Cyt_c-like_dom_sf"/>
</dbReference>
<dbReference type="CDD" id="cd00158">
    <property type="entry name" value="RHOD"/>
    <property type="match status" value="1"/>
</dbReference>
<dbReference type="PANTHER" id="PTHR33751:SF1">
    <property type="entry name" value="CBB3-TYPE CYTOCHROME C OXIDASE SUBUNIT FIXP"/>
    <property type="match status" value="1"/>
</dbReference>
<dbReference type="InterPro" id="IPR029068">
    <property type="entry name" value="Glyas_Bleomycin-R_OHBP_Dase"/>
</dbReference>
<dbReference type="PROSITE" id="PS51257">
    <property type="entry name" value="PROKAR_LIPOPROTEIN"/>
    <property type="match status" value="1"/>
</dbReference>
<dbReference type="GO" id="GO:0046872">
    <property type="term" value="F:metal ion binding"/>
    <property type="evidence" value="ECO:0007669"/>
    <property type="project" value="UniProtKB-KW"/>
</dbReference>
<keyword evidence="3 4" id="KW-0408">Iron</keyword>
<dbReference type="InterPro" id="IPR025870">
    <property type="entry name" value="Glyoxalase-like_dom"/>
</dbReference>
<dbReference type="GO" id="GO:0009055">
    <property type="term" value="F:electron transfer activity"/>
    <property type="evidence" value="ECO:0007669"/>
    <property type="project" value="InterPro"/>
</dbReference>
<dbReference type="Pfam" id="PF13442">
    <property type="entry name" value="Cytochrome_CBB3"/>
    <property type="match status" value="2"/>
</dbReference>
<dbReference type="EMBL" id="SMFL01000002">
    <property type="protein sequence ID" value="TDE17329.1"/>
    <property type="molecule type" value="Genomic_DNA"/>
</dbReference>
<dbReference type="InterPro" id="IPR050597">
    <property type="entry name" value="Cytochrome_c_Oxidase_Subunit"/>
</dbReference>
<dbReference type="InterPro" id="IPR009056">
    <property type="entry name" value="Cyt_c-like_dom"/>
</dbReference>